<organism evidence="1 2">
    <name type="scientific">Schistosoma mattheei</name>
    <dbReference type="NCBI Taxonomy" id="31246"/>
    <lineage>
        <taxon>Eukaryota</taxon>
        <taxon>Metazoa</taxon>
        <taxon>Spiralia</taxon>
        <taxon>Lophotrochozoa</taxon>
        <taxon>Platyhelminthes</taxon>
        <taxon>Trematoda</taxon>
        <taxon>Digenea</taxon>
        <taxon>Strigeidida</taxon>
        <taxon>Schistosomatoidea</taxon>
        <taxon>Schistosomatidae</taxon>
        <taxon>Schistosoma</taxon>
    </lineage>
</organism>
<dbReference type="Proteomes" id="UP000269396">
    <property type="component" value="Unassembled WGS sequence"/>
</dbReference>
<name>A0A3P8A9U1_9TREM</name>
<evidence type="ECO:0000313" key="2">
    <source>
        <dbReference type="Proteomes" id="UP000269396"/>
    </source>
</evidence>
<sequence length="37" mass="4217">MLISNLGSSRANGILKIPLFFQHRIIILRPTLLLIIM</sequence>
<evidence type="ECO:0000313" key="1">
    <source>
        <dbReference type="EMBL" id="VDO93407.1"/>
    </source>
</evidence>
<reference evidence="1 2" key="1">
    <citation type="submission" date="2018-11" db="EMBL/GenBank/DDBJ databases">
        <authorList>
            <consortium name="Pathogen Informatics"/>
        </authorList>
    </citation>
    <scope>NUCLEOTIDE SEQUENCE [LARGE SCALE GENOMIC DNA]</scope>
    <source>
        <strain>Denwood</strain>
        <strain evidence="2">Zambia</strain>
    </source>
</reference>
<protein>
    <submittedName>
        <fullName evidence="1">Uncharacterized protein</fullName>
    </submittedName>
</protein>
<accession>A0A3P8A9U1</accession>
<proteinExistence type="predicted"/>
<keyword evidence="2" id="KW-1185">Reference proteome</keyword>
<dbReference type="AlphaFoldDB" id="A0A3P8A9U1"/>
<gene>
    <name evidence="1" type="ORF">SMTD_LOCUS3240</name>
</gene>
<dbReference type="EMBL" id="UZAL01005512">
    <property type="protein sequence ID" value="VDO93407.1"/>
    <property type="molecule type" value="Genomic_DNA"/>
</dbReference>